<keyword evidence="8" id="KW-0479">Metal-binding</keyword>
<dbReference type="InterPro" id="IPR011257">
    <property type="entry name" value="DNA_glycosylase"/>
</dbReference>
<evidence type="ECO:0000256" key="16">
    <source>
        <dbReference type="ARBA" id="ARBA00023295"/>
    </source>
</evidence>
<dbReference type="AlphaFoldDB" id="A0A8C4S8W7"/>
<evidence type="ECO:0000256" key="7">
    <source>
        <dbReference type="ARBA" id="ARBA00022485"/>
    </source>
</evidence>
<dbReference type="SUPFAM" id="SSF55811">
    <property type="entry name" value="Nudix"/>
    <property type="match status" value="1"/>
</dbReference>
<dbReference type="GO" id="GO:0032357">
    <property type="term" value="F:oxidized purine DNA binding"/>
    <property type="evidence" value="ECO:0007669"/>
    <property type="project" value="TreeGrafter"/>
</dbReference>
<dbReference type="CDD" id="cd03431">
    <property type="entry name" value="NUDIX_DNA_Glycosylase_C-MutY"/>
    <property type="match status" value="1"/>
</dbReference>
<evidence type="ECO:0000256" key="19">
    <source>
        <dbReference type="SAM" id="MobiDB-lite"/>
    </source>
</evidence>
<reference evidence="21" key="3">
    <citation type="submission" date="2025-09" db="UniProtKB">
        <authorList>
            <consortium name="Ensembl"/>
        </authorList>
    </citation>
    <scope>IDENTIFICATION</scope>
</reference>
<organism evidence="21 22">
    <name type="scientific">Erpetoichthys calabaricus</name>
    <name type="common">Rope fish</name>
    <name type="synonym">Calamoichthys calabaricus</name>
    <dbReference type="NCBI Taxonomy" id="27687"/>
    <lineage>
        <taxon>Eukaryota</taxon>
        <taxon>Metazoa</taxon>
        <taxon>Chordata</taxon>
        <taxon>Craniata</taxon>
        <taxon>Vertebrata</taxon>
        <taxon>Euteleostomi</taxon>
        <taxon>Actinopterygii</taxon>
        <taxon>Polypteriformes</taxon>
        <taxon>Polypteridae</taxon>
        <taxon>Erpetoichthys</taxon>
    </lineage>
</organism>
<dbReference type="PANTHER" id="PTHR42944">
    <property type="entry name" value="ADENINE DNA GLYCOSYLASE"/>
    <property type="match status" value="1"/>
</dbReference>
<evidence type="ECO:0000256" key="1">
    <source>
        <dbReference type="ARBA" id="ARBA00000843"/>
    </source>
</evidence>
<dbReference type="InterPro" id="IPR000445">
    <property type="entry name" value="HhH_motif"/>
</dbReference>
<dbReference type="Proteomes" id="UP000694620">
    <property type="component" value="Chromosome 10"/>
</dbReference>
<reference evidence="21" key="1">
    <citation type="submission" date="2021-06" db="EMBL/GenBank/DDBJ databases">
        <authorList>
            <consortium name="Wellcome Sanger Institute Data Sharing"/>
        </authorList>
    </citation>
    <scope>NUCLEOTIDE SEQUENCE [LARGE SCALE GENOMIC DNA]</scope>
</reference>
<dbReference type="GO" id="GO:0006284">
    <property type="term" value="P:base-excision repair"/>
    <property type="evidence" value="ECO:0007669"/>
    <property type="project" value="UniProtKB-UniRule"/>
</dbReference>
<dbReference type="GO" id="GO:0005634">
    <property type="term" value="C:nucleus"/>
    <property type="evidence" value="ECO:0007669"/>
    <property type="project" value="UniProtKB-SubCell"/>
</dbReference>
<dbReference type="PROSITE" id="PS01155">
    <property type="entry name" value="ENDONUCLEASE_III_2"/>
    <property type="match status" value="1"/>
</dbReference>
<dbReference type="Ensembl" id="ENSECRT00000013405.1">
    <property type="protein sequence ID" value="ENSECRP00000013175.1"/>
    <property type="gene ID" value="ENSECRG00000008787.1"/>
</dbReference>
<dbReference type="FunFam" id="1.10.1670.10:FF:000002">
    <property type="entry name" value="Adenine DNA glycosylase"/>
    <property type="match status" value="1"/>
</dbReference>
<keyword evidence="9 18" id="KW-0227">DNA damage</keyword>
<dbReference type="SUPFAM" id="SSF48150">
    <property type="entry name" value="DNA-glycosylase"/>
    <property type="match status" value="1"/>
</dbReference>
<comment type="similarity">
    <text evidence="4 18">Belongs to the Nth/MutY family.</text>
</comment>
<dbReference type="Pfam" id="PF14815">
    <property type="entry name" value="NUDIX_4"/>
    <property type="match status" value="1"/>
</dbReference>
<keyword evidence="16 18" id="KW-0326">Glycosidase</keyword>
<protein>
    <recommendedName>
        <fullName evidence="6 18">Adenine DNA glycosylase</fullName>
        <ecNumber evidence="5 18">3.2.2.31</ecNumber>
    </recommendedName>
</protein>
<comment type="function">
    <text evidence="17">Involved in oxidative DNA damage repair. Initiates repair of A*oxoG to C*G by removing the inappropriately paired adenine base from the DNA backbone. Possesses both adenine and 2-OH-A DNA glycosylase activities.</text>
</comment>
<keyword evidence="10" id="KW-0378">Hydrolase</keyword>
<name>A0A8C4S8W7_ERPCA</name>
<accession>A0A8C4S8W7</accession>
<dbReference type="EC" id="3.2.2.31" evidence="5 18"/>
<feature type="domain" description="HhH-GPD" evidence="20">
    <location>
        <begin position="97"/>
        <end position="249"/>
    </location>
</feature>
<evidence type="ECO:0000259" key="20">
    <source>
        <dbReference type="SMART" id="SM00478"/>
    </source>
</evidence>
<feature type="compositionally biased region" description="Basic residues" evidence="19">
    <location>
        <begin position="501"/>
        <end position="510"/>
    </location>
</feature>
<evidence type="ECO:0000256" key="14">
    <source>
        <dbReference type="ARBA" id="ARBA00023204"/>
    </source>
</evidence>
<keyword evidence="13" id="KW-0496">Mitochondrion</keyword>
<dbReference type="GO" id="GO:0005739">
    <property type="term" value="C:mitochondrion"/>
    <property type="evidence" value="ECO:0007669"/>
    <property type="project" value="UniProtKB-SubCell"/>
</dbReference>
<feature type="region of interest" description="Disordered" evidence="19">
    <location>
        <begin position="1"/>
        <end position="38"/>
    </location>
</feature>
<dbReference type="InterPro" id="IPR023170">
    <property type="entry name" value="HhH_base_excis_C"/>
</dbReference>
<evidence type="ECO:0000256" key="10">
    <source>
        <dbReference type="ARBA" id="ARBA00022801"/>
    </source>
</evidence>
<reference evidence="21" key="2">
    <citation type="submission" date="2025-08" db="UniProtKB">
        <authorList>
            <consortium name="Ensembl"/>
        </authorList>
    </citation>
    <scope>IDENTIFICATION</scope>
</reference>
<dbReference type="FunFam" id="3.90.79.10:FF:000026">
    <property type="entry name" value="Adenine DNA glycosylase"/>
    <property type="match status" value="1"/>
</dbReference>
<evidence type="ECO:0000256" key="12">
    <source>
        <dbReference type="ARBA" id="ARBA00023014"/>
    </source>
</evidence>
<keyword evidence="12" id="KW-0411">Iron-sulfur</keyword>
<dbReference type="GO" id="GO:0046872">
    <property type="term" value="F:metal ion binding"/>
    <property type="evidence" value="ECO:0007669"/>
    <property type="project" value="UniProtKB-UniRule"/>
</dbReference>
<evidence type="ECO:0000256" key="11">
    <source>
        <dbReference type="ARBA" id="ARBA00023004"/>
    </source>
</evidence>
<evidence type="ECO:0000256" key="5">
    <source>
        <dbReference type="ARBA" id="ARBA00012045"/>
    </source>
</evidence>
<comment type="cofactor">
    <cofactor evidence="18">
        <name>[4Fe-4S] cluster</name>
        <dbReference type="ChEBI" id="CHEBI:49883"/>
    </cofactor>
    <text evidence="18">Binds 1 [4Fe-4S] cluster.</text>
</comment>
<sequence>MSRSKEAAGMALQRKLGNPTKNKEKAKQTNKEEVSSTPSFQESTYHFFHGPVEISSFREKLLLWYDTSKRNLPWRTMAALEQDINKRAYAVWVSEIMLQQTQVATVIDYYNKWMKRWPTLQKLAEATLEEVNEMWAGLGYYSRGKRLHEGAKKVMLSFNGQMPRTAEDLQKELPGVGRYTAGAVASIAMGQATGVVDGNVTRVLCRSRTIGADCTSPVVMEALWRLSNSLVDPSRPGDFNQALMELGATVCTPKAPRCSVCPVRMHCRSFEKVEHQMKTASNRLLGTSRLEVSPVPDIESCDYVGRCPLCLPPEENWENDLGVMNFPRKPVRKQARLERTLTCILEWEENDGEAEYLLVQRPSAGLLAGLWEFPSIVLEGKITEKKEKELLLEQLETLLDGRGNFGEIQYVGEVVHVFSHIHQTYAVYCCSLAETPGLVKKEAEDDVASSRWLTKTAFQKAAVSTAMKKIFQLYQSKESQSPKNCKGKKRKTSTDSEHNMQRSHKLKKNKQSNTGQKQLSILGIFGKSIKCEISSGP</sequence>
<proteinExistence type="inferred from homology"/>
<dbReference type="CDD" id="cd00056">
    <property type="entry name" value="ENDO3c"/>
    <property type="match status" value="1"/>
</dbReference>
<evidence type="ECO:0000256" key="3">
    <source>
        <dbReference type="ARBA" id="ARBA00004173"/>
    </source>
</evidence>
<dbReference type="GO" id="GO:0000701">
    <property type="term" value="F:purine-specific mismatch base pair DNA N-glycosylase activity"/>
    <property type="evidence" value="ECO:0007669"/>
    <property type="project" value="UniProtKB-EC"/>
</dbReference>
<keyword evidence="22" id="KW-1185">Reference proteome</keyword>
<evidence type="ECO:0000256" key="17">
    <source>
        <dbReference type="ARBA" id="ARBA00058024"/>
    </source>
</evidence>
<evidence type="ECO:0000256" key="18">
    <source>
        <dbReference type="RuleBase" id="RU365096"/>
    </source>
</evidence>
<dbReference type="InterPro" id="IPR029119">
    <property type="entry name" value="MutY_C"/>
</dbReference>
<dbReference type="GO" id="GO:0034039">
    <property type="term" value="F:8-oxo-7,8-dihydroguanine DNA N-glycosylase activity"/>
    <property type="evidence" value="ECO:0007669"/>
    <property type="project" value="TreeGrafter"/>
</dbReference>
<dbReference type="Gene3D" id="1.10.340.30">
    <property type="entry name" value="Hypothetical protein, domain 2"/>
    <property type="match status" value="1"/>
</dbReference>
<comment type="catalytic activity">
    <reaction evidence="1 18">
        <text>Hydrolyzes free adenine bases from 7,8-dihydro-8-oxoguanine:adenine mismatched double-stranded DNA, leaving an apurinic site.</text>
        <dbReference type="EC" id="3.2.2.31"/>
    </reaction>
</comment>
<evidence type="ECO:0000256" key="9">
    <source>
        <dbReference type="ARBA" id="ARBA00022763"/>
    </source>
</evidence>
<evidence type="ECO:0000313" key="22">
    <source>
        <dbReference type="Proteomes" id="UP000694620"/>
    </source>
</evidence>
<dbReference type="PANTHER" id="PTHR42944:SF1">
    <property type="entry name" value="ADENINE DNA GLYCOSYLASE"/>
    <property type="match status" value="1"/>
</dbReference>
<dbReference type="Pfam" id="PF00730">
    <property type="entry name" value="HhH-GPD"/>
    <property type="match status" value="1"/>
</dbReference>
<evidence type="ECO:0000256" key="8">
    <source>
        <dbReference type="ARBA" id="ARBA00022723"/>
    </source>
</evidence>
<dbReference type="FunFam" id="1.10.340.30:FF:000002">
    <property type="entry name" value="Adenine DNA glycosylase"/>
    <property type="match status" value="1"/>
</dbReference>
<dbReference type="GO" id="GO:0051539">
    <property type="term" value="F:4 iron, 4 sulfur cluster binding"/>
    <property type="evidence" value="ECO:0007669"/>
    <property type="project" value="UniProtKB-UniRule"/>
</dbReference>
<dbReference type="InterPro" id="IPR004036">
    <property type="entry name" value="Endonuclease-III-like_CS2"/>
</dbReference>
<comment type="subcellular location">
    <subcellularLocation>
        <location evidence="3">Mitochondrion</location>
    </subcellularLocation>
    <subcellularLocation>
        <location evidence="2">Nucleus</location>
    </subcellularLocation>
</comment>
<evidence type="ECO:0000256" key="2">
    <source>
        <dbReference type="ARBA" id="ARBA00004123"/>
    </source>
</evidence>
<evidence type="ECO:0000256" key="4">
    <source>
        <dbReference type="ARBA" id="ARBA00008343"/>
    </source>
</evidence>
<evidence type="ECO:0000256" key="15">
    <source>
        <dbReference type="ARBA" id="ARBA00023242"/>
    </source>
</evidence>
<keyword evidence="7" id="KW-0004">4Fe-4S</keyword>
<dbReference type="Gene3D" id="3.90.79.10">
    <property type="entry name" value="Nucleoside Triphosphate Pyrophosphohydrolase"/>
    <property type="match status" value="1"/>
</dbReference>
<dbReference type="GO" id="GO:0006298">
    <property type="term" value="P:mismatch repair"/>
    <property type="evidence" value="ECO:0007669"/>
    <property type="project" value="TreeGrafter"/>
</dbReference>
<dbReference type="InterPro" id="IPR044298">
    <property type="entry name" value="MIG/MutY"/>
</dbReference>
<dbReference type="Gene3D" id="1.10.1670.10">
    <property type="entry name" value="Helix-hairpin-Helix base-excision DNA repair enzymes (C-terminal)"/>
    <property type="match status" value="1"/>
</dbReference>
<dbReference type="GO" id="GO:0035485">
    <property type="term" value="F:adenine/guanine mispair binding"/>
    <property type="evidence" value="ECO:0007669"/>
    <property type="project" value="TreeGrafter"/>
</dbReference>
<dbReference type="Pfam" id="PF00633">
    <property type="entry name" value="HHH"/>
    <property type="match status" value="1"/>
</dbReference>
<evidence type="ECO:0000256" key="13">
    <source>
        <dbReference type="ARBA" id="ARBA00023128"/>
    </source>
</evidence>
<feature type="region of interest" description="Disordered" evidence="19">
    <location>
        <begin position="479"/>
        <end position="518"/>
    </location>
</feature>
<dbReference type="SMART" id="SM00478">
    <property type="entry name" value="ENDO3c"/>
    <property type="match status" value="1"/>
</dbReference>
<keyword evidence="14" id="KW-0234">DNA repair</keyword>
<dbReference type="SMART" id="SM00525">
    <property type="entry name" value="FES"/>
    <property type="match status" value="1"/>
</dbReference>
<dbReference type="InterPro" id="IPR015797">
    <property type="entry name" value="NUDIX_hydrolase-like_dom_sf"/>
</dbReference>
<dbReference type="InterPro" id="IPR003651">
    <property type="entry name" value="Endonuclease3_FeS-loop_motif"/>
</dbReference>
<keyword evidence="11 18" id="KW-0408">Iron</keyword>
<dbReference type="InterPro" id="IPR003265">
    <property type="entry name" value="HhH-GPD_domain"/>
</dbReference>
<keyword evidence="15" id="KW-0539">Nucleus</keyword>
<evidence type="ECO:0000313" key="21">
    <source>
        <dbReference type="Ensembl" id="ENSECRP00000013175.1"/>
    </source>
</evidence>
<gene>
    <name evidence="21" type="primary">MUTYH</name>
</gene>
<dbReference type="GeneTree" id="ENSGT00510000047220"/>
<feature type="compositionally biased region" description="Basic and acidic residues" evidence="19">
    <location>
        <begin position="21"/>
        <end position="34"/>
    </location>
</feature>
<comment type="function">
    <text evidence="18">Adenine glycosylase active on G-A mispairs.</text>
</comment>
<evidence type="ECO:0000256" key="6">
    <source>
        <dbReference type="ARBA" id="ARBA00022023"/>
    </source>
</evidence>